<evidence type="ECO:0000256" key="1">
    <source>
        <dbReference type="ARBA" id="ARBA00008791"/>
    </source>
</evidence>
<dbReference type="Gene3D" id="3.40.50.620">
    <property type="entry name" value="HUPs"/>
    <property type="match status" value="1"/>
</dbReference>
<dbReference type="AlphaFoldDB" id="A0A1U7EX17"/>
<dbReference type="KEGG" id="nph:NP_3144A"/>
<dbReference type="EMBL" id="CR936257">
    <property type="protein sequence ID" value="CAI49663.1"/>
    <property type="molecule type" value="Genomic_DNA"/>
</dbReference>
<dbReference type="InterPro" id="IPR006015">
    <property type="entry name" value="Universal_stress_UspA"/>
</dbReference>
<dbReference type="PANTHER" id="PTHR46268:SF6">
    <property type="entry name" value="UNIVERSAL STRESS PROTEIN UP12"/>
    <property type="match status" value="1"/>
</dbReference>
<dbReference type="HOGENOM" id="CLU_049301_11_0_2"/>
<evidence type="ECO:0000313" key="4">
    <source>
        <dbReference type="Proteomes" id="UP000002698"/>
    </source>
</evidence>
<reference evidence="3 4" key="1">
    <citation type="journal article" date="2005" name="Genome Res.">
        <title>Living with two extremes: conclusions from the genome sequence of Natronomonas pharaonis.</title>
        <authorList>
            <person name="Falb M."/>
            <person name="Pfeiffer F."/>
            <person name="Palm P."/>
            <person name="Rodewald K."/>
            <person name="Hickmann V."/>
            <person name="Tittor J."/>
            <person name="Oesterhelt D."/>
        </authorList>
    </citation>
    <scope>NUCLEOTIDE SEQUENCE [LARGE SCALE GENOMIC DNA]</scope>
    <source>
        <strain evidence="4">ATCC 35678 / DSM 2160 / CIP 103997 / JCM 8858 / NBRC 14720 / NCIMB 2260 / Gabara</strain>
    </source>
</reference>
<dbReference type="CDD" id="cd00293">
    <property type="entry name" value="USP-like"/>
    <property type="match status" value="1"/>
</dbReference>
<name>A0A1U7EX17_NATPD</name>
<sequence>MYDRILVPTDGSEGAERAIEHALSLAEVHGATVHGLYAVEPVYSTETGTAEAVAALEDAGERAVASLAEAAEARNVAAVTDVRRGTPHQMILDYAEEEGIDVIVMGTEGRTGLSRYLVGSVAEKVVRLSDVPVLTVRAEPAEE</sequence>
<dbReference type="InterPro" id="IPR014729">
    <property type="entry name" value="Rossmann-like_a/b/a_fold"/>
</dbReference>
<dbReference type="eggNOG" id="arCOG02053">
    <property type="taxonomic scope" value="Archaea"/>
</dbReference>
<organism evidence="3 4">
    <name type="scientific">Natronomonas pharaonis (strain ATCC 35678 / DSM 2160 / CIP 103997 / JCM 8858 / NBRC 14720 / NCIMB 2260 / Gabara)</name>
    <name type="common">Halobacterium pharaonis</name>
    <dbReference type="NCBI Taxonomy" id="348780"/>
    <lineage>
        <taxon>Archaea</taxon>
        <taxon>Methanobacteriati</taxon>
        <taxon>Methanobacteriota</taxon>
        <taxon>Stenosarchaea group</taxon>
        <taxon>Halobacteria</taxon>
        <taxon>Halobacteriales</taxon>
        <taxon>Natronomonadaceae</taxon>
        <taxon>Natronomonas</taxon>
    </lineage>
</organism>
<gene>
    <name evidence="3" type="ordered locus">NP_3144A</name>
</gene>
<dbReference type="EnsemblBacteria" id="CAI49663">
    <property type="protein sequence ID" value="CAI49663"/>
    <property type="gene ID" value="NP_3144A"/>
</dbReference>
<dbReference type="OrthoDB" id="105697at2157"/>
<protein>
    <submittedName>
        <fullName evidence="3">UspA domain protein</fullName>
    </submittedName>
</protein>
<dbReference type="SUPFAM" id="SSF52402">
    <property type="entry name" value="Adenine nucleotide alpha hydrolases-like"/>
    <property type="match status" value="1"/>
</dbReference>
<accession>A0A1U7EX17</accession>
<evidence type="ECO:0000313" key="3">
    <source>
        <dbReference type="EMBL" id="CAI49663.1"/>
    </source>
</evidence>
<feature type="domain" description="UspA" evidence="2">
    <location>
        <begin position="1"/>
        <end position="137"/>
    </location>
</feature>
<dbReference type="Pfam" id="PF00582">
    <property type="entry name" value="Usp"/>
    <property type="match status" value="1"/>
</dbReference>
<proteinExistence type="inferred from homology"/>
<dbReference type="RefSeq" id="WP_011323285.1">
    <property type="nucleotide sequence ID" value="NC_007426.1"/>
</dbReference>
<evidence type="ECO:0000259" key="2">
    <source>
        <dbReference type="Pfam" id="PF00582"/>
    </source>
</evidence>
<dbReference type="STRING" id="348780.NP_3144A"/>
<dbReference type="Proteomes" id="UP000002698">
    <property type="component" value="Chromosome"/>
</dbReference>
<dbReference type="PRINTS" id="PR01438">
    <property type="entry name" value="UNVRSLSTRESS"/>
</dbReference>
<dbReference type="PANTHER" id="PTHR46268">
    <property type="entry name" value="STRESS RESPONSE PROTEIN NHAX"/>
    <property type="match status" value="1"/>
</dbReference>
<dbReference type="InterPro" id="IPR006016">
    <property type="entry name" value="UspA"/>
</dbReference>
<comment type="similarity">
    <text evidence="1">Belongs to the universal stress protein A family.</text>
</comment>
<keyword evidence="4" id="KW-1185">Reference proteome</keyword>
<dbReference type="GeneID" id="3701667"/>